<feature type="coiled-coil region" evidence="1">
    <location>
        <begin position="192"/>
        <end position="219"/>
    </location>
</feature>
<evidence type="ECO:0008006" key="5">
    <source>
        <dbReference type="Google" id="ProtNLM"/>
    </source>
</evidence>
<sequence length="524" mass="57528">MSTELSEWSGGAAPRQGLQRIGRVSPAIPLAGMALKEGRRHPVLLAAAFAAIAFVALMMGLSAPKKYTATATVRVQEESIIQPLMKGRAMTTTVVDHAGIAREIAFGQQVLDGVIRAGGWPHEDMSAIDVDRLRDQIVARTEIYNPHQNNNLIKISYADVDAQRAQRVAQRIADSIIAVNLRSKAAESRTAYEFIDAQARQYEKELGEAESALAAYYRRHPEALPGTSEISSRRIGELQRETDRARMDAIDQRAQASALQSHLGRENSLGASVRAIQIQQQLATLQKELDTLALNYTEQHPDIRRIRNQMGDLQAELRRERSNPTPAIAAVPATATPAYSDLRARLADARSRSAASAERVATAERLIAEERQRSEQLALMEGELAQLQRDYDTSKVLYNDMIERRENARMSMLLDAEHGELSFRIQEAAALPLQATGLRLMYVALGGLMLAVALPVLALLAWVKLDPRIRTASQIESSIGLPVLGSVPMSYTPSRTAQVRKRLTIAAALVASVPLAFALAMILR</sequence>
<feature type="coiled-coil region" evidence="1">
    <location>
        <begin position="275"/>
        <end position="323"/>
    </location>
</feature>
<evidence type="ECO:0000256" key="2">
    <source>
        <dbReference type="SAM" id="Phobius"/>
    </source>
</evidence>
<keyword evidence="2" id="KW-1133">Transmembrane helix</keyword>
<dbReference type="Proteomes" id="UP001430796">
    <property type="component" value="Unassembled WGS sequence"/>
</dbReference>
<feature type="transmembrane region" description="Helical" evidence="2">
    <location>
        <begin position="503"/>
        <end position="523"/>
    </location>
</feature>
<dbReference type="EMBL" id="JAKJPO010000001">
    <property type="protein sequence ID" value="MCF7220932.1"/>
    <property type="molecule type" value="Genomic_DNA"/>
</dbReference>
<comment type="caution">
    <text evidence="3">The sequence shown here is derived from an EMBL/GenBank/DDBJ whole genome shotgun (WGS) entry which is preliminary data.</text>
</comment>
<feature type="transmembrane region" description="Helical" evidence="2">
    <location>
        <begin position="440"/>
        <end position="463"/>
    </location>
</feature>
<dbReference type="RefSeq" id="WP_237053279.1">
    <property type="nucleotide sequence ID" value="NZ_JAKJPO010000001.1"/>
</dbReference>
<gene>
    <name evidence="3" type="ORF">L3V18_03895</name>
</gene>
<dbReference type="PANTHER" id="PTHR32309">
    <property type="entry name" value="TYROSINE-PROTEIN KINASE"/>
    <property type="match status" value="1"/>
</dbReference>
<keyword evidence="1" id="KW-0175">Coiled coil</keyword>
<dbReference type="InterPro" id="IPR014345">
    <property type="entry name" value="XrtA_polysacc_chain"/>
</dbReference>
<evidence type="ECO:0000313" key="4">
    <source>
        <dbReference type="Proteomes" id="UP001430796"/>
    </source>
</evidence>
<dbReference type="NCBIfam" id="TIGR03007">
    <property type="entry name" value="pepcterm_ChnLen"/>
    <property type="match status" value="1"/>
</dbReference>
<reference evidence="3 4" key="3">
    <citation type="submission" date="2022-01" db="EMBL/GenBank/DDBJ databases">
        <authorList>
            <person name="Zhou L.Y."/>
        </authorList>
    </citation>
    <scope>NUCLEOTIDE SEQUENCE [LARGE SCALE GENOMIC DNA]</scope>
    <source>
        <strain evidence="3 4">TLK-CK17</strain>
    </source>
</reference>
<organism evidence="3 4">
    <name type="scientific">Marilutibacter chinensis</name>
    <dbReference type="NCBI Taxonomy" id="2912247"/>
    <lineage>
        <taxon>Bacteria</taxon>
        <taxon>Pseudomonadati</taxon>
        <taxon>Pseudomonadota</taxon>
        <taxon>Gammaproteobacteria</taxon>
        <taxon>Lysobacterales</taxon>
        <taxon>Lysobacteraceae</taxon>
        <taxon>Marilutibacter</taxon>
    </lineage>
</organism>
<proteinExistence type="predicted"/>
<evidence type="ECO:0000256" key="1">
    <source>
        <dbReference type="SAM" id="Coils"/>
    </source>
</evidence>
<dbReference type="PANTHER" id="PTHR32309:SF31">
    <property type="entry name" value="CAPSULAR EXOPOLYSACCHARIDE FAMILY"/>
    <property type="match status" value="1"/>
</dbReference>
<feature type="transmembrane region" description="Helical" evidence="2">
    <location>
        <begin position="43"/>
        <end position="63"/>
    </location>
</feature>
<keyword evidence="4" id="KW-1185">Reference proteome</keyword>
<keyword evidence="2" id="KW-0812">Transmembrane</keyword>
<accession>A0ABS9HRJ1</accession>
<protein>
    <recommendedName>
        <fullName evidence="5">Polysaccharide chain length determinant N-terminal domain-containing protein</fullName>
    </recommendedName>
</protein>
<dbReference type="InterPro" id="IPR050445">
    <property type="entry name" value="Bact_polysacc_biosynth/exp"/>
</dbReference>
<evidence type="ECO:0000313" key="3">
    <source>
        <dbReference type="EMBL" id="MCF7220932.1"/>
    </source>
</evidence>
<reference evidence="3 4" key="2">
    <citation type="submission" date="2022-01" db="EMBL/GenBank/DDBJ databases">
        <title>Lysobacter chinensis sp. nov., a bacterium isolated from cow dung compost.</title>
        <authorList>
            <person name="Liu Y."/>
        </authorList>
    </citation>
    <scope>NUCLEOTIDE SEQUENCE [LARGE SCALE GENOMIC DNA]</scope>
    <source>
        <strain evidence="3 4">TLK-CK17</strain>
    </source>
</reference>
<name>A0ABS9HRJ1_9GAMM</name>
<keyword evidence="2" id="KW-0472">Membrane</keyword>
<reference evidence="4" key="1">
    <citation type="submission" date="2022-01" db="EMBL/GenBank/DDBJ databases">
        <title>Lysobacter chinensis sp. nov., a bacterium isolated from cow dung compost.</title>
        <authorList>
            <person name="Zhou L.Y."/>
        </authorList>
    </citation>
    <scope>NUCLEOTIDE SEQUENCE [LARGE SCALE GENOMIC DNA]</scope>
    <source>
        <strain evidence="4">TLK-CK17</strain>
    </source>
</reference>